<dbReference type="PANTHER" id="PTHR43090:SF2">
    <property type="entry name" value="1-(5-PHOSPHORIBOSYL)-5-[(5-PHOSPHORIBOSYLAMINO)METHYLIDENEAMINO] IMIDAZOLE-4-CARBOXAMIDE ISOMERASE"/>
    <property type="match status" value="1"/>
</dbReference>
<dbReference type="GO" id="GO:0003949">
    <property type="term" value="F:1-(5-phosphoribosyl)-5-[(5-phosphoribosylamino)methylideneamino]imidazole-4-carboxamide isomerase activity"/>
    <property type="evidence" value="ECO:0007669"/>
    <property type="project" value="InterPro"/>
</dbReference>
<dbReference type="Gene3D" id="3.20.20.70">
    <property type="entry name" value="Aldolase class I"/>
    <property type="match status" value="1"/>
</dbReference>
<protein>
    <recommendedName>
        <fullName evidence="3">1-(5-phosphoribosyl)-5-((5-phosphoribosylamino)methylideneamino)imidazole-4-carboxamide isomerase</fullName>
    </recommendedName>
</protein>
<dbReference type="GO" id="GO:0000105">
    <property type="term" value="P:L-histidine biosynthetic process"/>
    <property type="evidence" value="ECO:0007669"/>
    <property type="project" value="InterPro"/>
</dbReference>
<dbReference type="InterPro" id="IPR013785">
    <property type="entry name" value="Aldolase_TIM"/>
</dbReference>
<evidence type="ECO:0008006" key="3">
    <source>
        <dbReference type="Google" id="ProtNLM"/>
    </source>
</evidence>
<dbReference type="InterPro" id="IPR044524">
    <property type="entry name" value="Isoase_HisA-like"/>
</dbReference>
<organism evidence="2">
    <name type="scientific">marine sediment metagenome</name>
    <dbReference type="NCBI Taxonomy" id="412755"/>
    <lineage>
        <taxon>unclassified sequences</taxon>
        <taxon>metagenomes</taxon>
        <taxon>ecological metagenomes</taxon>
    </lineage>
</organism>
<gene>
    <name evidence="2" type="ORF">S01H1_82513</name>
</gene>
<reference evidence="2" key="1">
    <citation type="journal article" date="2014" name="Front. Microbiol.">
        <title>High frequency of phylogenetically diverse reductive dehalogenase-homologous genes in deep subseafloor sedimentary metagenomes.</title>
        <authorList>
            <person name="Kawai M."/>
            <person name="Futagami T."/>
            <person name="Toyoda A."/>
            <person name="Takaki Y."/>
            <person name="Nishi S."/>
            <person name="Hori S."/>
            <person name="Arai W."/>
            <person name="Tsubouchi T."/>
            <person name="Morono Y."/>
            <person name="Uchiyama I."/>
            <person name="Ito T."/>
            <person name="Fujiyama A."/>
            <person name="Inagaki F."/>
            <person name="Takami H."/>
        </authorList>
    </citation>
    <scope>NUCLEOTIDE SEQUENCE</scope>
    <source>
        <strain evidence="2">Expedition CK06-06</strain>
    </source>
</reference>
<comment type="caution">
    <text evidence="2">The sequence shown here is derived from an EMBL/GenBank/DDBJ whole genome shotgun (WGS) entry which is preliminary data.</text>
</comment>
<dbReference type="PANTHER" id="PTHR43090">
    <property type="entry name" value="1-(5-PHOSPHORIBOSYL)-5-[(5-PHOSPHORIBOSYLAMINO)METHYLIDENEAMINO] IMIDAZOLE-4-CARBOXAMIDE ISOMERASE"/>
    <property type="match status" value="1"/>
</dbReference>
<feature type="non-terminal residue" evidence="2">
    <location>
        <position position="52"/>
    </location>
</feature>
<dbReference type="InterPro" id="IPR011060">
    <property type="entry name" value="RibuloseP-bd_barrel"/>
</dbReference>
<dbReference type="SUPFAM" id="SSF51366">
    <property type="entry name" value="Ribulose-phoshate binding barrel"/>
    <property type="match status" value="1"/>
</dbReference>
<dbReference type="InterPro" id="IPR006062">
    <property type="entry name" value="His_biosynth"/>
</dbReference>
<comment type="similarity">
    <text evidence="1">Belongs to the HisA/HisF family.</text>
</comment>
<accession>X0YPC4</accession>
<evidence type="ECO:0000313" key="2">
    <source>
        <dbReference type="EMBL" id="GAG50313.1"/>
    </source>
</evidence>
<dbReference type="GO" id="GO:0005737">
    <property type="term" value="C:cytoplasm"/>
    <property type="evidence" value="ECO:0007669"/>
    <property type="project" value="TreeGrafter"/>
</dbReference>
<name>X0YPC4_9ZZZZ</name>
<dbReference type="Pfam" id="PF00977">
    <property type="entry name" value="His_biosynth"/>
    <property type="match status" value="1"/>
</dbReference>
<dbReference type="AlphaFoldDB" id="X0YPC4"/>
<dbReference type="GO" id="GO:0000162">
    <property type="term" value="P:L-tryptophan biosynthetic process"/>
    <property type="evidence" value="ECO:0007669"/>
    <property type="project" value="TreeGrafter"/>
</dbReference>
<evidence type="ECO:0000256" key="1">
    <source>
        <dbReference type="ARBA" id="ARBA00009667"/>
    </source>
</evidence>
<dbReference type="EMBL" id="BARS01055944">
    <property type="protein sequence ID" value="GAG50313.1"/>
    <property type="molecule type" value="Genomic_DNA"/>
</dbReference>
<sequence length="52" mass="5874">MIVIPAIDLSEGQVVRLRQGEMRQKTVYSDDPAAQARLWEQQGAQIIHVVDL</sequence>
<proteinExistence type="inferred from homology"/>